<feature type="region of interest" description="Disordered" evidence="13">
    <location>
        <begin position="576"/>
        <end position="645"/>
    </location>
</feature>
<dbReference type="SUPFAM" id="SSF46785">
    <property type="entry name" value="Winged helix' DNA-binding domain"/>
    <property type="match status" value="1"/>
</dbReference>
<dbReference type="InterPro" id="IPR012715">
    <property type="entry name" value="Chap_CCT_alpha"/>
</dbReference>
<evidence type="ECO:0000256" key="2">
    <source>
        <dbReference type="ARBA" id="ARBA00004496"/>
    </source>
</evidence>
<dbReference type="InterPro" id="IPR027409">
    <property type="entry name" value="GroEL-like_apical_dom_sf"/>
</dbReference>
<dbReference type="InterPro" id="IPR006910">
    <property type="entry name" value="Rad21_Rec8_N"/>
</dbReference>
<dbReference type="InterPro" id="IPR027410">
    <property type="entry name" value="TCP-1-like_intermed_sf"/>
</dbReference>
<dbReference type="FunFam" id="1.10.560.10:FF:000070">
    <property type="entry name" value="Uncharacterized protein"/>
    <property type="match status" value="1"/>
</dbReference>
<evidence type="ECO:0000256" key="1">
    <source>
        <dbReference type="ARBA" id="ARBA00004286"/>
    </source>
</evidence>
<dbReference type="SUPFAM" id="SSF48592">
    <property type="entry name" value="GroEL equatorial domain-like"/>
    <property type="match status" value="1"/>
</dbReference>
<keyword evidence="7" id="KW-0963">Cytoplasm</keyword>
<dbReference type="Pfam" id="PF04824">
    <property type="entry name" value="Rad21_Rec8"/>
    <property type="match status" value="1"/>
</dbReference>
<comment type="similarity">
    <text evidence="3 12">Belongs to the TCP-1 chaperonin family.</text>
</comment>
<dbReference type="InterPro" id="IPR027413">
    <property type="entry name" value="GROEL-like_equatorial_sf"/>
</dbReference>
<gene>
    <name evidence="16" type="ORF">LSTR_LSTR012721</name>
</gene>
<dbReference type="PANTHER" id="PTHR11353">
    <property type="entry name" value="CHAPERONIN"/>
    <property type="match status" value="1"/>
</dbReference>
<feature type="compositionally biased region" description="Pro residues" evidence="13">
    <location>
        <begin position="628"/>
        <end position="639"/>
    </location>
</feature>
<dbReference type="GO" id="GO:0051082">
    <property type="term" value="F:unfolded protein binding"/>
    <property type="evidence" value="ECO:0007669"/>
    <property type="project" value="InterPro"/>
</dbReference>
<feature type="domain" description="Rad21/Rec8-like protein N-terminal" evidence="15">
    <location>
        <begin position="1"/>
        <end position="100"/>
    </location>
</feature>
<evidence type="ECO:0000313" key="17">
    <source>
        <dbReference type="Proteomes" id="UP000291343"/>
    </source>
</evidence>
<dbReference type="GO" id="GO:0005737">
    <property type="term" value="C:cytoplasm"/>
    <property type="evidence" value="ECO:0007669"/>
    <property type="project" value="UniProtKB-SubCell"/>
</dbReference>
<keyword evidence="9 12" id="KW-0067">ATP-binding</keyword>
<dbReference type="PROSITE" id="PS00750">
    <property type="entry name" value="TCP1_1"/>
    <property type="match status" value="1"/>
</dbReference>
<dbReference type="CDD" id="cd21792">
    <property type="entry name" value="Rad21_Rec8_M_NXP1-like"/>
    <property type="match status" value="1"/>
</dbReference>
<dbReference type="CDD" id="cd03335">
    <property type="entry name" value="TCP1_alpha"/>
    <property type="match status" value="1"/>
</dbReference>
<evidence type="ECO:0000256" key="8">
    <source>
        <dbReference type="ARBA" id="ARBA00022741"/>
    </source>
</evidence>
<comment type="caution">
    <text evidence="16">The sequence shown here is derived from an EMBL/GenBank/DDBJ whole genome shotgun (WGS) entry which is preliminary data.</text>
</comment>
<comment type="similarity">
    <text evidence="4">Belongs to the rad21 family.</text>
</comment>
<dbReference type="GO" id="GO:0005524">
    <property type="term" value="F:ATP binding"/>
    <property type="evidence" value="ECO:0007669"/>
    <property type="project" value="UniProtKB-KW"/>
</dbReference>
<keyword evidence="6" id="KW-0158">Chromosome</keyword>
<dbReference type="InterPro" id="IPR036390">
    <property type="entry name" value="WH_DNA-bd_sf"/>
</dbReference>
<feature type="region of interest" description="Disordered" evidence="13">
    <location>
        <begin position="255"/>
        <end position="309"/>
    </location>
</feature>
<sequence>MFYAQFVLAKKGPLARIWLAAHWDKKLTKAHVFETNIEKSVEGILQPKVKMALRTSGHLLLGVVRIYSRKAKYLLADCNEAFVKIKMAFRPGMVDLPEEHGVAAVNAITLPEVFHDFDSAMPELNAVDIEAQFSLNQSRAEEITMREEYGNIAALVPQEEGFGDMGFDTDTPELLRQSGFDHNLDQDNLLFSDGVEHMEKGKDEPQPSTSGGGLMSRGGLDIDTPIRDDGFGGNLGQDIIAGGLFEGGLFDDAPMGEVPPVESSSVVGGADQVLDGMPPAAESDDDDDHFGGPPSIGGHSSDGISRAASPVPDIDIADKEHTEAAPASAAGPLPTGAEAAEAAYVEPQDEDNKDDVQHPDQTTLLHNEEESFALAPVDASAFKGFTKTKRKRKLIVDEVKNISGEEMKAQLSDTTDIVTTLDLAPPTKRLMHWKETGGVEKLFALPGRHIPARALFKNYQRHLTSRVVPNDDNGLQADGDKDQLNLEPHEQFEQPAAEPPRRGRKRKEMEPEEPVVEPPPPATPGVAAPATPAPETPAPPQTPAPHLPPDTPAAPLEENQFMENMGYDQTLAAQNEELGLLAAKEQQDRQDPFDQAVANKPEQQAAVEGLEGAETTSAAAAPGTPAAPQTPAPVIPPILDPQTPAAVLPPQTPAGQNQFMENMGYDQENPLMANMGYDEHHPPAMTPGAISEKGNATPWNEDYELPVSVGPPEEQATDETFEQFEERVLNKRAAQFYHLVKTKMQTMDAPKLYLSDLTHRNNRKQVAQKFYSSLVLKKFQVLELYQESSYAEIELQRVMAAAAIANIVKSSLGPVGLDKMLVDDIGDVTVTNDGATILRLLEVEHPAARVLVELAQLQDEEVGDGTTSVVIIAAELLKNADELVKQKIHPTSVISGYRLACKEACKYIQEHLTVGTEELGRECVVNAAKTSMSSKLIGADDEFFSNMVVDAVQAVKITDSKGNASYPVKAVNVLKAHGRSARESVLVQGYALNCTVASQAMPKKITNAKIACLDFNLQKSKMKLGVQVLVTDPEKLESIWQREADITKERIQKILAVGTNVILCTGGIDDLCLKYFVEAGAMAVRRVKKADLKRIAKATGAAYLTSLTNMEGEETFDAGFIGEAAEVVQDRVCDDELILIKGPKARTASSIILRGPNDFYCDEMERSVHDALCVVKRVLESKHVVAGGGSSSREQLAIAEFARSLLVIPKTLAVNAAQDATDLVAKLRAFHNTSQTKKEQAHLKWVGLDLYNGAVTDNKTAGVLEPAISKIKSLKFATEAAITILRIDDMIRLDPERKDDKSYQQAYQSGELEG</sequence>
<dbReference type="InterPro" id="IPR049589">
    <property type="entry name" value="NXP1_M-like"/>
</dbReference>
<evidence type="ECO:0000259" key="14">
    <source>
        <dbReference type="Pfam" id="PF04824"/>
    </source>
</evidence>
<evidence type="ECO:0000256" key="9">
    <source>
        <dbReference type="ARBA" id="ARBA00022840"/>
    </source>
</evidence>
<protein>
    <recommendedName>
        <fullName evidence="5">T-complex protein 1 subunit alpha</fullName>
    </recommendedName>
    <alternativeName>
        <fullName evidence="11">CCT-alpha</fullName>
    </alternativeName>
</protein>
<feature type="compositionally biased region" description="Low complexity" evidence="13">
    <location>
        <begin position="256"/>
        <end position="269"/>
    </location>
</feature>
<keyword evidence="10 12" id="KW-0143">Chaperone</keyword>
<evidence type="ECO:0000256" key="7">
    <source>
        <dbReference type="ARBA" id="ARBA00022490"/>
    </source>
</evidence>
<evidence type="ECO:0000256" key="13">
    <source>
        <dbReference type="SAM" id="MobiDB-lite"/>
    </source>
</evidence>
<feature type="region of interest" description="Disordered" evidence="13">
    <location>
        <begin position="198"/>
        <end position="229"/>
    </location>
</feature>
<dbReference type="InterPro" id="IPR053374">
    <property type="entry name" value="TCP-1_chaperonin"/>
</dbReference>
<dbReference type="Gene3D" id="3.50.7.10">
    <property type="entry name" value="GroEL"/>
    <property type="match status" value="1"/>
</dbReference>
<dbReference type="FunFam" id="3.50.7.10:FF:000009">
    <property type="entry name" value="T-complex protein 1 subunit alpha"/>
    <property type="match status" value="1"/>
</dbReference>
<name>A0A482WM75_LAOST</name>
<dbReference type="Gene3D" id="1.10.560.10">
    <property type="entry name" value="GroEL-like equatorial domain"/>
    <property type="match status" value="1"/>
</dbReference>
<dbReference type="STRING" id="195883.A0A482WM75"/>
<dbReference type="SUPFAM" id="SSF52029">
    <property type="entry name" value="GroEL apical domain-like"/>
    <property type="match status" value="1"/>
</dbReference>
<dbReference type="PROSITE" id="PS00995">
    <property type="entry name" value="TCP1_3"/>
    <property type="match status" value="1"/>
</dbReference>
<dbReference type="InterPro" id="IPR023093">
    <property type="entry name" value="ScpA-like_C"/>
</dbReference>
<dbReference type="SMR" id="A0A482WM75"/>
<keyword evidence="17" id="KW-1185">Reference proteome</keyword>
<dbReference type="EMBL" id="QKKF02030855">
    <property type="protein sequence ID" value="RZF34639.1"/>
    <property type="molecule type" value="Genomic_DNA"/>
</dbReference>
<dbReference type="InterPro" id="IPR006909">
    <property type="entry name" value="Rad21/Rec8_C_eu"/>
</dbReference>
<keyword evidence="8 12" id="KW-0547">Nucleotide-binding</keyword>
<feature type="compositionally biased region" description="Pro residues" evidence="13">
    <location>
        <begin position="531"/>
        <end position="552"/>
    </location>
</feature>
<comment type="subcellular location">
    <subcellularLocation>
        <location evidence="1">Chromosome</location>
    </subcellularLocation>
    <subcellularLocation>
        <location evidence="2">Cytoplasm</location>
    </subcellularLocation>
</comment>
<evidence type="ECO:0000313" key="16">
    <source>
        <dbReference type="EMBL" id="RZF34639.1"/>
    </source>
</evidence>
<feature type="compositionally biased region" description="Low complexity" evidence="13">
    <location>
        <begin position="613"/>
        <end position="627"/>
    </location>
</feature>
<feature type="domain" description="Rad21/Rec8-like protein C-terminal eukaryotic" evidence="14">
    <location>
        <begin position="751"/>
        <end position="798"/>
    </location>
</feature>
<dbReference type="OrthoDB" id="496at2759"/>
<dbReference type="NCBIfam" id="TIGR02340">
    <property type="entry name" value="chap_CCT_alpha"/>
    <property type="match status" value="1"/>
</dbReference>
<dbReference type="Gene3D" id="1.10.10.580">
    <property type="entry name" value="Structural maintenance of chromosome 1. Chain E"/>
    <property type="match status" value="1"/>
</dbReference>
<dbReference type="NCBIfam" id="NF041082">
    <property type="entry name" value="thermosome_alpha"/>
    <property type="match status" value="1"/>
</dbReference>
<dbReference type="GO" id="GO:0016887">
    <property type="term" value="F:ATP hydrolysis activity"/>
    <property type="evidence" value="ECO:0007669"/>
    <property type="project" value="InterPro"/>
</dbReference>
<dbReference type="InterPro" id="IPR017998">
    <property type="entry name" value="Chaperone_TCP-1"/>
</dbReference>
<evidence type="ECO:0000256" key="3">
    <source>
        <dbReference type="ARBA" id="ARBA00008020"/>
    </source>
</evidence>
<feature type="region of interest" description="Disordered" evidence="13">
    <location>
        <begin position="467"/>
        <end position="557"/>
    </location>
</feature>
<dbReference type="InterPro" id="IPR054827">
    <property type="entry name" value="thermosome_alpha"/>
</dbReference>
<reference evidence="16 17" key="1">
    <citation type="journal article" date="2017" name="Gigascience">
        <title>Genome sequence of the small brown planthopper, Laodelphax striatellus.</title>
        <authorList>
            <person name="Zhu J."/>
            <person name="Jiang F."/>
            <person name="Wang X."/>
            <person name="Yang P."/>
            <person name="Bao Y."/>
            <person name="Zhao W."/>
            <person name="Wang W."/>
            <person name="Lu H."/>
            <person name="Wang Q."/>
            <person name="Cui N."/>
            <person name="Li J."/>
            <person name="Chen X."/>
            <person name="Luo L."/>
            <person name="Yu J."/>
            <person name="Kang L."/>
            <person name="Cui F."/>
        </authorList>
    </citation>
    <scope>NUCLEOTIDE SEQUENCE [LARGE SCALE GENOMIC DNA]</scope>
    <source>
        <strain evidence="16">Lst14</strain>
    </source>
</reference>
<dbReference type="Pfam" id="PF00118">
    <property type="entry name" value="Cpn60_TCP1"/>
    <property type="match status" value="1"/>
</dbReference>
<evidence type="ECO:0000256" key="10">
    <source>
        <dbReference type="ARBA" id="ARBA00023186"/>
    </source>
</evidence>
<dbReference type="PRINTS" id="PR00304">
    <property type="entry name" value="TCOMPLEXTCP1"/>
</dbReference>
<dbReference type="InterPro" id="IPR002423">
    <property type="entry name" value="Cpn60/GroEL/TCP-1"/>
</dbReference>
<dbReference type="GO" id="GO:0005694">
    <property type="term" value="C:chromosome"/>
    <property type="evidence" value="ECO:0007669"/>
    <property type="project" value="UniProtKB-SubCell"/>
</dbReference>
<evidence type="ECO:0000259" key="15">
    <source>
        <dbReference type="Pfam" id="PF04825"/>
    </source>
</evidence>
<feature type="compositionally biased region" description="Basic and acidic residues" evidence="13">
    <location>
        <begin position="478"/>
        <end position="492"/>
    </location>
</feature>
<dbReference type="SUPFAM" id="SSF54849">
    <property type="entry name" value="GroEL-intermediate domain like"/>
    <property type="match status" value="1"/>
</dbReference>
<proteinExistence type="inferred from homology"/>
<dbReference type="Proteomes" id="UP000291343">
    <property type="component" value="Unassembled WGS sequence"/>
</dbReference>
<evidence type="ECO:0000256" key="11">
    <source>
        <dbReference type="ARBA" id="ARBA00030049"/>
    </source>
</evidence>
<dbReference type="FunCoup" id="A0A482WM75">
    <property type="interactions" value="2003"/>
</dbReference>
<accession>A0A482WM75</accession>
<dbReference type="InterPro" id="IPR002194">
    <property type="entry name" value="Chaperonin_TCP-1_CS"/>
</dbReference>
<evidence type="ECO:0000256" key="6">
    <source>
        <dbReference type="ARBA" id="ARBA00022454"/>
    </source>
</evidence>
<organism evidence="16 17">
    <name type="scientific">Laodelphax striatellus</name>
    <name type="common">Small brown planthopper</name>
    <name type="synonym">Delphax striatella</name>
    <dbReference type="NCBI Taxonomy" id="195883"/>
    <lineage>
        <taxon>Eukaryota</taxon>
        <taxon>Metazoa</taxon>
        <taxon>Ecdysozoa</taxon>
        <taxon>Arthropoda</taxon>
        <taxon>Hexapoda</taxon>
        <taxon>Insecta</taxon>
        <taxon>Pterygota</taxon>
        <taxon>Neoptera</taxon>
        <taxon>Paraneoptera</taxon>
        <taxon>Hemiptera</taxon>
        <taxon>Auchenorrhyncha</taxon>
        <taxon>Fulgoroidea</taxon>
        <taxon>Delphacidae</taxon>
        <taxon>Criomorphinae</taxon>
        <taxon>Laodelphax</taxon>
    </lineage>
</organism>
<dbReference type="PROSITE" id="PS00751">
    <property type="entry name" value="TCP1_2"/>
    <property type="match status" value="1"/>
</dbReference>
<dbReference type="NCBIfam" id="NF041083">
    <property type="entry name" value="thermosome_beta"/>
    <property type="match status" value="1"/>
</dbReference>
<dbReference type="Gene3D" id="3.30.260.10">
    <property type="entry name" value="TCP-1-like chaperonin intermediate domain"/>
    <property type="match status" value="1"/>
</dbReference>
<evidence type="ECO:0000256" key="12">
    <source>
        <dbReference type="RuleBase" id="RU004187"/>
    </source>
</evidence>
<evidence type="ECO:0000256" key="5">
    <source>
        <dbReference type="ARBA" id="ARBA00014424"/>
    </source>
</evidence>
<dbReference type="InParanoid" id="A0A482WM75"/>
<dbReference type="GO" id="GO:0140662">
    <property type="term" value="F:ATP-dependent protein folding chaperone"/>
    <property type="evidence" value="ECO:0007669"/>
    <property type="project" value="InterPro"/>
</dbReference>
<evidence type="ECO:0000256" key="4">
    <source>
        <dbReference type="ARBA" id="ARBA00009870"/>
    </source>
</evidence>
<dbReference type="Pfam" id="PF04825">
    <property type="entry name" value="Rad21_Rec8_N"/>
    <property type="match status" value="1"/>
</dbReference>